<comment type="caution">
    <text evidence="3">The sequence shown here is derived from an EMBL/GenBank/DDBJ whole genome shotgun (WGS) entry which is preliminary data.</text>
</comment>
<dbReference type="EMBL" id="JAERUA010000015">
    <property type="protein sequence ID" value="KAI1889495.1"/>
    <property type="molecule type" value="Genomic_DNA"/>
</dbReference>
<feature type="region of interest" description="Disordered" evidence="2">
    <location>
        <begin position="74"/>
        <end position="146"/>
    </location>
</feature>
<reference evidence="3" key="1">
    <citation type="submission" date="2021-01" db="EMBL/GenBank/DDBJ databases">
        <authorList>
            <person name="Zahm M."/>
            <person name="Roques C."/>
            <person name="Cabau C."/>
            <person name="Klopp C."/>
            <person name="Donnadieu C."/>
            <person name="Jouanno E."/>
            <person name="Lampietro C."/>
            <person name="Louis A."/>
            <person name="Herpin A."/>
            <person name="Echchiki A."/>
            <person name="Berthelot C."/>
            <person name="Parey E."/>
            <person name="Roest-Crollius H."/>
            <person name="Braasch I."/>
            <person name="Postlethwait J."/>
            <person name="Bobe J."/>
            <person name="Montfort J."/>
            <person name="Bouchez O."/>
            <person name="Begum T."/>
            <person name="Mejri S."/>
            <person name="Adams A."/>
            <person name="Chen W.-J."/>
            <person name="Guiguen Y."/>
        </authorList>
    </citation>
    <scope>NUCLEOTIDE SEQUENCE</scope>
    <source>
        <tissue evidence="3">Blood</tissue>
    </source>
</reference>
<sequence>MAECMAARLSAQEEQIDLLSQEVSRLRDGLCGDPGALSALASTPELESLRSENEKLRYRILHLRRALQAELDLEVQGRQNAKTCPEKEKAKENVKNSHGHSQSSAPEPKQVDKNKKKEKPDKAKGDSGRAGELNPWPSYIAEASPL</sequence>
<name>A0A8T3D3Y0_9TELE</name>
<dbReference type="AlphaFoldDB" id="A0A8T3D3Y0"/>
<feature type="coiled-coil region" evidence="1">
    <location>
        <begin position="2"/>
        <end position="66"/>
    </location>
</feature>
<protein>
    <submittedName>
        <fullName evidence="3">Uncharacterized protein</fullName>
    </submittedName>
</protein>
<proteinExistence type="predicted"/>
<gene>
    <name evidence="3" type="ORF">AGOR_G00163470</name>
</gene>
<evidence type="ECO:0000256" key="2">
    <source>
        <dbReference type="SAM" id="MobiDB-lite"/>
    </source>
</evidence>
<feature type="compositionally biased region" description="Basic and acidic residues" evidence="2">
    <location>
        <begin position="109"/>
        <end position="129"/>
    </location>
</feature>
<evidence type="ECO:0000313" key="4">
    <source>
        <dbReference type="Proteomes" id="UP000829720"/>
    </source>
</evidence>
<dbReference type="OrthoDB" id="8962610at2759"/>
<organism evidence="3 4">
    <name type="scientific">Albula goreensis</name>
    <dbReference type="NCBI Taxonomy" id="1534307"/>
    <lineage>
        <taxon>Eukaryota</taxon>
        <taxon>Metazoa</taxon>
        <taxon>Chordata</taxon>
        <taxon>Craniata</taxon>
        <taxon>Vertebrata</taxon>
        <taxon>Euteleostomi</taxon>
        <taxon>Actinopterygii</taxon>
        <taxon>Neopterygii</taxon>
        <taxon>Teleostei</taxon>
        <taxon>Albuliformes</taxon>
        <taxon>Albulidae</taxon>
        <taxon>Albula</taxon>
    </lineage>
</organism>
<accession>A0A8T3D3Y0</accession>
<dbReference type="Proteomes" id="UP000829720">
    <property type="component" value="Unassembled WGS sequence"/>
</dbReference>
<feature type="compositionally biased region" description="Basic and acidic residues" evidence="2">
    <location>
        <begin position="84"/>
        <end position="95"/>
    </location>
</feature>
<evidence type="ECO:0000256" key="1">
    <source>
        <dbReference type="SAM" id="Coils"/>
    </source>
</evidence>
<keyword evidence="4" id="KW-1185">Reference proteome</keyword>
<keyword evidence="1" id="KW-0175">Coiled coil</keyword>
<evidence type="ECO:0000313" key="3">
    <source>
        <dbReference type="EMBL" id="KAI1889495.1"/>
    </source>
</evidence>